<proteinExistence type="predicted"/>
<accession>A0A495S7L1</accession>
<keyword evidence="3" id="KW-1185">Reference proteome</keyword>
<comment type="caution">
    <text evidence="2">The sequence shown here is derived from an EMBL/GenBank/DDBJ whole genome shotgun (WGS) entry which is preliminary data.</text>
</comment>
<dbReference type="EMBL" id="RBXA01000001">
    <property type="protein sequence ID" value="RKS95481.1"/>
    <property type="molecule type" value="Genomic_DNA"/>
</dbReference>
<evidence type="ECO:0000256" key="1">
    <source>
        <dbReference type="SAM" id="Phobius"/>
    </source>
</evidence>
<reference evidence="2 3" key="1">
    <citation type="submission" date="2018-10" db="EMBL/GenBank/DDBJ databases">
        <title>Genomic Encyclopedia of Archaeal and Bacterial Type Strains, Phase II (KMG-II): from individual species to whole genera.</title>
        <authorList>
            <person name="Goeker M."/>
        </authorList>
    </citation>
    <scope>NUCLEOTIDE SEQUENCE [LARGE SCALE GENOMIC DNA]</scope>
    <source>
        <strain evidence="2 3">DSM 15094</strain>
    </source>
</reference>
<dbReference type="AlphaFoldDB" id="A0A495S7L1"/>
<sequence length="141" mass="16370">MKPSKEFIKKGLYLSGIMNIGGVLVFSRFFTNKVINEADPVTMSNFGLLMIVVWGLVFLAIVPKWEHLKWVIGVFVIEKFIYGITWSKWIMSNDLSAVYKADTMAGIYYTIYGLNDWLFCVFYLLVFIYLSKLEKNQTDNH</sequence>
<feature type="transmembrane region" description="Helical" evidence="1">
    <location>
        <begin position="43"/>
        <end position="61"/>
    </location>
</feature>
<organism evidence="2 3">
    <name type="scientific">Flavobacterium limicola</name>
    <dbReference type="NCBI Taxonomy" id="180441"/>
    <lineage>
        <taxon>Bacteria</taxon>
        <taxon>Pseudomonadati</taxon>
        <taxon>Bacteroidota</taxon>
        <taxon>Flavobacteriia</taxon>
        <taxon>Flavobacteriales</taxon>
        <taxon>Flavobacteriaceae</taxon>
        <taxon>Flavobacterium</taxon>
    </lineage>
</organism>
<keyword evidence="1" id="KW-0812">Transmembrane</keyword>
<feature type="transmembrane region" description="Helical" evidence="1">
    <location>
        <begin position="12"/>
        <end position="31"/>
    </location>
</feature>
<gene>
    <name evidence="2" type="ORF">BC952_1168</name>
</gene>
<keyword evidence="1" id="KW-0472">Membrane</keyword>
<evidence type="ECO:0000313" key="3">
    <source>
        <dbReference type="Proteomes" id="UP000280091"/>
    </source>
</evidence>
<feature type="transmembrane region" description="Helical" evidence="1">
    <location>
        <begin position="107"/>
        <end position="130"/>
    </location>
</feature>
<keyword evidence="1" id="KW-1133">Transmembrane helix</keyword>
<dbReference type="OrthoDB" id="7433042at2"/>
<name>A0A495S7L1_9FLAO</name>
<feature type="transmembrane region" description="Helical" evidence="1">
    <location>
        <begin position="68"/>
        <end position="87"/>
    </location>
</feature>
<protein>
    <submittedName>
        <fullName evidence="2">Uncharacterized protein</fullName>
    </submittedName>
</protein>
<dbReference type="RefSeq" id="WP_121364575.1">
    <property type="nucleotide sequence ID" value="NZ_RBXA01000001.1"/>
</dbReference>
<dbReference type="Proteomes" id="UP000280091">
    <property type="component" value="Unassembled WGS sequence"/>
</dbReference>
<evidence type="ECO:0000313" key="2">
    <source>
        <dbReference type="EMBL" id="RKS95481.1"/>
    </source>
</evidence>